<reference evidence="2" key="1">
    <citation type="submission" date="2021-06" db="EMBL/GenBank/DDBJ databases">
        <authorList>
            <person name="Kallberg Y."/>
            <person name="Tangrot J."/>
            <person name="Rosling A."/>
        </authorList>
    </citation>
    <scope>NUCLEOTIDE SEQUENCE</scope>
    <source>
        <strain evidence="2">FL130A</strain>
    </source>
</reference>
<dbReference type="EMBL" id="CAJVPS010003270">
    <property type="protein sequence ID" value="CAG8585711.1"/>
    <property type="molecule type" value="Genomic_DNA"/>
</dbReference>
<evidence type="ECO:0000313" key="3">
    <source>
        <dbReference type="Proteomes" id="UP000789508"/>
    </source>
</evidence>
<name>A0A9N9G778_9GLOM</name>
<gene>
    <name evidence="2" type="ORF">ALEPTO_LOCUS7474</name>
</gene>
<feature type="signal peptide" evidence="1">
    <location>
        <begin position="1"/>
        <end position="25"/>
    </location>
</feature>
<sequence length="144" mass="15662">MNKPTSLVFCFTLIFIFIFSSSVNAIPRGIEKRATCTPHLSRCVFQPNNTPTQQIGGEIHFAQFTNCSIYTDGQLNFLPAVLGFPTSVSAYDIHITITPKAADPSAPGAMDLEDLVTPSANLINGPWRNILPPTAFPSDFFTAP</sequence>
<proteinExistence type="predicted"/>
<feature type="non-terminal residue" evidence="2">
    <location>
        <position position="144"/>
    </location>
</feature>
<keyword evidence="1" id="KW-0732">Signal</keyword>
<feature type="chain" id="PRO_5040401337" evidence="1">
    <location>
        <begin position="26"/>
        <end position="144"/>
    </location>
</feature>
<organism evidence="2 3">
    <name type="scientific">Ambispora leptoticha</name>
    <dbReference type="NCBI Taxonomy" id="144679"/>
    <lineage>
        <taxon>Eukaryota</taxon>
        <taxon>Fungi</taxon>
        <taxon>Fungi incertae sedis</taxon>
        <taxon>Mucoromycota</taxon>
        <taxon>Glomeromycotina</taxon>
        <taxon>Glomeromycetes</taxon>
        <taxon>Archaeosporales</taxon>
        <taxon>Ambisporaceae</taxon>
        <taxon>Ambispora</taxon>
    </lineage>
</organism>
<protein>
    <submittedName>
        <fullName evidence="2">11293_t:CDS:1</fullName>
    </submittedName>
</protein>
<dbReference type="AlphaFoldDB" id="A0A9N9G778"/>
<evidence type="ECO:0000313" key="2">
    <source>
        <dbReference type="EMBL" id="CAG8585711.1"/>
    </source>
</evidence>
<dbReference type="Proteomes" id="UP000789508">
    <property type="component" value="Unassembled WGS sequence"/>
</dbReference>
<accession>A0A9N9G778</accession>
<evidence type="ECO:0000256" key="1">
    <source>
        <dbReference type="SAM" id="SignalP"/>
    </source>
</evidence>
<comment type="caution">
    <text evidence="2">The sequence shown here is derived from an EMBL/GenBank/DDBJ whole genome shotgun (WGS) entry which is preliminary data.</text>
</comment>
<keyword evidence="3" id="KW-1185">Reference proteome</keyword>